<evidence type="ECO:0000256" key="2">
    <source>
        <dbReference type="ARBA" id="ARBA00011748"/>
    </source>
</evidence>
<dbReference type="InterPro" id="IPR004978">
    <property type="entry name" value="Stanniocalcin"/>
</dbReference>
<evidence type="ECO:0000256" key="4">
    <source>
        <dbReference type="ARBA" id="ARBA00023157"/>
    </source>
</evidence>
<evidence type="ECO:0000313" key="6">
    <source>
        <dbReference type="Proteomes" id="UP000085678"/>
    </source>
</evidence>
<feature type="signal peptide" evidence="5">
    <location>
        <begin position="1"/>
        <end position="19"/>
    </location>
</feature>
<keyword evidence="4" id="KW-1015">Disulfide bond</keyword>
<keyword evidence="6" id="KW-1185">Reference proteome</keyword>
<evidence type="ECO:0000256" key="3">
    <source>
        <dbReference type="ARBA" id="ARBA00022702"/>
    </source>
</evidence>
<organism evidence="6 7">
    <name type="scientific">Lingula anatina</name>
    <name type="common">Brachiopod</name>
    <name type="synonym">Lingula unguis</name>
    <dbReference type="NCBI Taxonomy" id="7574"/>
    <lineage>
        <taxon>Eukaryota</taxon>
        <taxon>Metazoa</taxon>
        <taxon>Spiralia</taxon>
        <taxon>Lophotrochozoa</taxon>
        <taxon>Brachiopoda</taxon>
        <taxon>Linguliformea</taxon>
        <taxon>Lingulata</taxon>
        <taxon>Lingulida</taxon>
        <taxon>Linguloidea</taxon>
        <taxon>Lingulidae</taxon>
        <taxon>Lingula</taxon>
    </lineage>
</organism>
<dbReference type="InParanoid" id="A0A1S3I4D7"/>
<accession>A0A1S3I4D7</accession>
<dbReference type="STRING" id="7574.A0A1S3I4D7"/>
<feature type="chain" id="PRO_5010197109" evidence="5">
    <location>
        <begin position="20"/>
        <end position="185"/>
    </location>
</feature>
<dbReference type="AlphaFoldDB" id="A0A1S3I4D7"/>
<name>A0A1S3I4D7_LINAN</name>
<sequence>MKVLCILSLCLIVCDQVNGHFLFGSSPTIYPSEDVNPMCEQNARDGDCEFWNCFHARWRCSSDHNFSEEYGKRLCQRLKQYYDSFDDEGKQFADESTKCLMGKFLSKYRADSNQCYALEQYGEKMLAECNANRGFCAAIKNNMDTLKRVYHPRDLIQLGRTLTQCARNELSKKLSVILPIIHGKK</sequence>
<dbReference type="PANTHER" id="PTHR11245:SF6">
    <property type="entry name" value="DUF19 DOMAIN-CONTAINING PROTEIN"/>
    <property type="match status" value="1"/>
</dbReference>
<gene>
    <name evidence="7" type="primary">LOC106160866</name>
</gene>
<dbReference type="GeneID" id="106160866"/>
<dbReference type="KEGG" id="lak:106160866"/>
<dbReference type="OMA" id="GQYYCNK"/>
<dbReference type="GO" id="GO:0005615">
    <property type="term" value="C:extracellular space"/>
    <property type="evidence" value="ECO:0007669"/>
    <property type="project" value="TreeGrafter"/>
</dbReference>
<comment type="similarity">
    <text evidence="1">Belongs to the stanniocalcin family.</text>
</comment>
<dbReference type="RefSeq" id="XP_013393088.1">
    <property type="nucleotide sequence ID" value="XM_013537634.1"/>
</dbReference>
<dbReference type="OrthoDB" id="9970481at2759"/>
<keyword evidence="3" id="KW-0372">Hormone</keyword>
<dbReference type="GO" id="GO:0006874">
    <property type="term" value="P:intracellular calcium ion homeostasis"/>
    <property type="evidence" value="ECO:0007669"/>
    <property type="project" value="TreeGrafter"/>
</dbReference>
<evidence type="ECO:0000256" key="5">
    <source>
        <dbReference type="SAM" id="SignalP"/>
    </source>
</evidence>
<dbReference type="PANTHER" id="PTHR11245">
    <property type="entry name" value="STANNIOCALCIN"/>
    <property type="match status" value="1"/>
</dbReference>
<keyword evidence="5" id="KW-0732">Signal</keyword>
<reference evidence="7" key="1">
    <citation type="submission" date="2025-08" db="UniProtKB">
        <authorList>
            <consortium name="RefSeq"/>
        </authorList>
    </citation>
    <scope>IDENTIFICATION</scope>
    <source>
        <tissue evidence="7">Gonads</tissue>
    </source>
</reference>
<dbReference type="Proteomes" id="UP000085678">
    <property type="component" value="Unplaced"/>
</dbReference>
<dbReference type="GO" id="GO:0005179">
    <property type="term" value="F:hormone activity"/>
    <property type="evidence" value="ECO:0007669"/>
    <property type="project" value="UniProtKB-KW"/>
</dbReference>
<proteinExistence type="inferred from homology"/>
<protein>
    <submittedName>
        <fullName evidence="7">Uncharacterized protein LOC106160866</fullName>
    </submittedName>
</protein>
<dbReference type="Pfam" id="PF03298">
    <property type="entry name" value="Stanniocalcin"/>
    <property type="match status" value="1"/>
</dbReference>
<evidence type="ECO:0000313" key="7">
    <source>
        <dbReference type="RefSeq" id="XP_013393088.1"/>
    </source>
</evidence>
<comment type="subunit">
    <text evidence="2">Homodimer; disulfide-linked.</text>
</comment>
<evidence type="ECO:0000256" key="1">
    <source>
        <dbReference type="ARBA" id="ARBA00008693"/>
    </source>
</evidence>